<organism evidence="4 5">
    <name type="scientific">Vibrio rotiferianus</name>
    <dbReference type="NCBI Taxonomy" id="190895"/>
    <lineage>
        <taxon>Bacteria</taxon>
        <taxon>Pseudomonadati</taxon>
        <taxon>Pseudomonadota</taxon>
        <taxon>Gammaproteobacteria</taxon>
        <taxon>Vibrionales</taxon>
        <taxon>Vibrionaceae</taxon>
        <taxon>Vibrio</taxon>
    </lineage>
</organism>
<dbReference type="Proteomes" id="UP000315115">
    <property type="component" value="Chromosome 2"/>
</dbReference>
<keyword evidence="3" id="KW-0472">Membrane</keyword>
<dbReference type="AlphaFoldDB" id="A0A510II07"/>
<protein>
    <submittedName>
        <fullName evidence="4">Uncharacterized protein</fullName>
    </submittedName>
</protein>
<feature type="compositionally biased region" description="Polar residues" evidence="2">
    <location>
        <begin position="157"/>
        <end position="174"/>
    </location>
</feature>
<gene>
    <name evidence="4" type="ORF">VroAM7_47390</name>
</gene>
<evidence type="ECO:0000256" key="3">
    <source>
        <dbReference type="SAM" id="Phobius"/>
    </source>
</evidence>
<keyword evidence="3" id="KW-0812">Transmembrane</keyword>
<feature type="region of interest" description="Disordered" evidence="2">
    <location>
        <begin position="153"/>
        <end position="174"/>
    </location>
</feature>
<accession>A0A510II07</accession>
<evidence type="ECO:0000313" key="4">
    <source>
        <dbReference type="EMBL" id="BBL92086.1"/>
    </source>
</evidence>
<reference evidence="5" key="1">
    <citation type="submission" date="2019-07" db="EMBL/GenBank/DDBJ databases">
        <title>Complete Genome Sequences of Vibrion rotiferianus strain AM7.</title>
        <authorList>
            <person name="Miyazaki K."/>
            <person name="Wiseschart A."/>
            <person name="Pootanakit K."/>
            <person name="Ishimori K."/>
            <person name="Kitahara K."/>
        </authorList>
    </citation>
    <scope>NUCLEOTIDE SEQUENCE [LARGE SCALE GENOMIC DNA]</scope>
    <source>
        <strain evidence="5">AM7</strain>
    </source>
</reference>
<keyword evidence="3" id="KW-1133">Transmembrane helix</keyword>
<dbReference type="RefSeq" id="WP_232055403.1">
    <property type="nucleotide sequence ID" value="NZ_AP019799.1"/>
</dbReference>
<evidence type="ECO:0000313" key="5">
    <source>
        <dbReference type="Proteomes" id="UP000315115"/>
    </source>
</evidence>
<proteinExistence type="predicted"/>
<dbReference type="InterPro" id="IPR018648">
    <property type="entry name" value="DUF2076"/>
</dbReference>
<feature type="transmembrane region" description="Helical" evidence="3">
    <location>
        <begin position="226"/>
        <end position="251"/>
    </location>
</feature>
<sequence>MTPQEQELIQKLADKMRVNQSNAKDAAAAQLIQEQIASQSDIVYRLTQVALAQEVALKDLKERNEYLQRNADFYKQESNRGSLNRMFGRASTPPLPPQPAYRPSAFGGFMQTAAGVATGMVAGSALSHLLFGGEHSSPMVEDVTNNTIIEQPEESADSQIDPSQNTSSQPTDTADNSGAFWMAPMVIRRITQVEVGAKIQVLMIIRLFNRQVLMMVTRLMMIRSQIMMLIALVGGVAFLVAMRSTLAMMIACSES</sequence>
<name>A0A510II07_9VIBR</name>
<dbReference type="Pfam" id="PF09849">
    <property type="entry name" value="DUF2076"/>
    <property type="match status" value="1"/>
</dbReference>
<evidence type="ECO:0000256" key="1">
    <source>
        <dbReference type="SAM" id="Coils"/>
    </source>
</evidence>
<dbReference type="EMBL" id="AP019799">
    <property type="protein sequence ID" value="BBL92086.1"/>
    <property type="molecule type" value="Genomic_DNA"/>
</dbReference>
<keyword evidence="1" id="KW-0175">Coiled coil</keyword>
<feature type="coiled-coil region" evidence="1">
    <location>
        <begin position="50"/>
        <end position="77"/>
    </location>
</feature>
<evidence type="ECO:0000256" key="2">
    <source>
        <dbReference type="SAM" id="MobiDB-lite"/>
    </source>
</evidence>